<dbReference type="Gene3D" id="3.40.225.10">
    <property type="entry name" value="Class II aldolase/adducin N-terminal domain"/>
    <property type="match status" value="1"/>
</dbReference>
<dbReference type="Proteomes" id="UP000664288">
    <property type="component" value="Unassembled WGS sequence"/>
</dbReference>
<dbReference type="RefSeq" id="WP_207349099.1">
    <property type="nucleotide sequence ID" value="NZ_JAFMPY010000002.1"/>
</dbReference>
<dbReference type="InterPro" id="IPR036409">
    <property type="entry name" value="Aldolase_II/adducin_N_sf"/>
</dbReference>
<keyword evidence="2" id="KW-0456">Lyase</keyword>
<dbReference type="SMART" id="SM01007">
    <property type="entry name" value="Aldolase_II"/>
    <property type="match status" value="1"/>
</dbReference>
<dbReference type="EMBL" id="JAFMPY010000002">
    <property type="protein sequence ID" value="MBO0902447.1"/>
    <property type="molecule type" value="Genomic_DNA"/>
</dbReference>
<dbReference type="Pfam" id="PF00596">
    <property type="entry name" value="Aldolase_II"/>
    <property type="match status" value="1"/>
</dbReference>
<evidence type="ECO:0000256" key="1">
    <source>
        <dbReference type="ARBA" id="ARBA00022723"/>
    </source>
</evidence>
<evidence type="ECO:0000313" key="4">
    <source>
        <dbReference type="EMBL" id="MBO0902447.1"/>
    </source>
</evidence>
<dbReference type="SUPFAM" id="SSF53639">
    <property type="entry name" value="AraD/HMP-PK domain-like"/>
    <property type="match status" value="1"/>
</dbReference>
<gene>
    <name evidence="4" type="ORF">J1C47_02230</name>
</gene>
<name>A0ABS3IYF7_9HYPH</name>
<proteinExistence type="predicted"/>
<dbReference type="InterPro" id="IPR050197">
    <property type="entry name" value="Aldolase_class_II_sugar_metab"/>
</dbReference>
<dbReference type="InterPro" id="IPR001303">
    <property type="entry name" value="Aldolase_II/adducin_N"/>
</dbReference>
<feature type="domain" description="Class II aldolase/adducin N-terminal" evidence="3">
    <location>
        <begin position="13"/>
        <end position="206"/>
    </location>
</feature>
<comment type="caution">
    <text evidence="4">The sequence shown here is derived from an EMBL/GenBank/DDBJ whole genome shotgun (WGS) entry which is preliminary data.</text>
</comment>
<dbReference type="PANTHER" id="PTHR22789">
    <property type="entry name" value="FUCULOSE PHOSPHATE ALDOLASE"/>
    <property type="match status" value="1"/>
</dbReference>
<dbReference type="PANTHER" id="PTHR22789:SF0">
    <property type="entry name" value="3-OXO-TETRONATE 4-PHOSPHATE DECARBOXYLASE-RELATED"/>
    <property type="match status" value="1"/>
</dbReference>
<evidence type="ECO:0000259" key="3">
    <source>
        <dbReference type="SMART" id="SM01007"/>
    </source>
</evidence>
<reference evidence="4 5" key="1">
    <citation type="submission" date="2021-03" db="EMBL/GenBank/DDBJ databases">
        <title>Whole genome sequence of Jiella sp. MQZ13P-4.</title>
        <authorList>
            <person name="Tuo L."/>
        </authorList>
    </citation>
    <scope>NUCLEOTIDE SEQUENCE [LARGE SCALE GENOMIC DNA]</scope>
    <source>
        <strain evidence="4 5">MQZ13P-4</strain>
    </source>
</reference>
<accession>A0ABS3IYF7</accession>
<keyword evidence="1" id="KW-0479">Metal-binding</keyword>
<organism evidence="4 5">
    <name type="scientific">Jiella sonneratiae</name>
    <dbReference type="NCBI Taxonomy" id="2816856"/>
    <lineage>
        <taxon>Bacteria</taxon>
        <taxon>Pseudomonadati</taxon>
        <taxon>Pseudomonadota</taxon>
        <taxon>Alphaproteobacteria</taxon>
        <taxon>Hyphomicrobiales</taxon>
        <taxon>Aurantimonadaceae</taxon>
        <taxon>Jiella</taxon>
    </lineage>
</organism>
<sequence>MPSRSTNQAFLGPLARLSRRLGTDIERTQGAGGNTSLKAEGILWVKASGTWLAEAESRAIFVPVRTDPLLAALRDGDERAEKATAFVVDEDNPGGLRPSIETAVHAVMPQGVVLHIHCVHTIAHAVRKDFETRVRQRLRTAGLAERLGFVPYCRPGVPLAREMVRLVPDRPDVVVLGNHGLVVAGADVEEAAARLERVVAALRLERRRPPAADLAALQRLAEGTVYRLPADPESHDTALDATALAAARAGPLYPDHVIFLGEAPGELREGESLAAFVHRHEAKGRPLPRLVLVPGAGCLVHVSLTAGGEALVRCLAEVTCRLDTEDGLRVLTPSECHALTNWEAEKYRQALDRPAAGERP</sequence>
<evidence type="ECO:0000256" key="2">
    <source>
        <dbReference type="ARBA" id="ARBA00023239"/>
    </source>
</evidence>
<evidence type="ECO:0000313" key="5">
    <source>
        <dbReference type="Proteomes" id="UP000664288"/>
    </source>
</evidence>
<protein>
    <submittedName>
        <fullName evidence="4">Class II aldolase</fullName>
    </submittedName>
</protein>
<keyword evidence="5" id="KW-1185">Reference proteome</keyword>